<dbReference type="FunFam" id="1.25.10.10:FF:000016">
    <property type="entry name" value="Serine/threonine-protein phosphatase 2A 56 kDa regulatory subunit"/>
    <property type="match status" value="1"/>
</dbReference>
<feature type="domain" description="C2H2-type" evidence="12">
    <location>
        <begin position="1394"/>
        <end position="1422"/>
    </location>
</feature>
<feature type="region of interest" description="Disordered" evidence="11">
    <location>
        <begin position="1635"/>
        <end position="1686"/>
    </location>
</feature>
<feature type="compositionally biased region" description="Low complexity" evidence="11">
    <location>
        <begin position="1587"/>
        <end position="1603"/>
    </location>
</feature>
<feature type="domain" description="C2H2-type" evidence="12">
    <location>
        <begin position="1336"/>
        <end position="1364"/>
    </location>
</feature>
<dbReference type="GO" id="GO:0000159">
    <property type="term" value="C:protein phosphatase type 2A complex"/>
    <property type="evidence" value="ECO:0007669"/>
    <property type="project" value="InterPro"/>
</dbReference>
<comment type="subcellular location">
    <subcellularLocation>
        <location evidence="2">Cytoplasm</location>
    </subcellularLocation>
    <subcellularLocation>
        <location evidence="1">Nucleus</location>
    </subcellularLocation>
</comment>
<feature type="domain" description="C2H2-type" evidence="12">
    <location>
        <begin position="1366"/>
        <end position="1393"/>
    </location>
</feature>
<dbReference type="SMART" id="SM00355">
    <property type="entry name" value="ZnF_C2H2"/>
    <property type="match status" value="25"/>
</dbReference>
<dbReference type="GO" id="GO:0010948">
    <property type="term" value="P:negative regulation of cell cycle process"/>
    <property type="evidence" value="ECO:0007669"/>
    <property type="project" value="UniProtKB-ARBA"/>
</dbReference>
<evidence type="ECO:0000259" key="12">
    <source>
        <dbReference type="PROSITE" id="PS50157"/>
    </source>
</evidence>
<dbReference type="Proteomes" id="UP000076408">
    <property type="component" value="Unassembled WGS sequence"/>
</dbReference>
<comment type="similarity">
    <text evidence="3">Belongs to the phosphatase 2A regulatory subunit B56 family.</text>
</comment>
<feature type="compositionally biased region" description="Basic and acidic residues" evidence="11">
    <location>
        <begin position="1506"/>
        <end position="1523"/>
    </location>
</feature>
<dbReference type="GO" id="GO:0098813">
    <property type="term" value="P:nuclear chromosome segregation"/>
    <property type="evidence" value="ECO:0007669"/>
    <property type="project" value="UniProtKB-ARBA"/>
</dbReference>
<dbReference type="VEuPathDB" id="VectorBase:ASTE007586"/>
<dbReference type="GO" id="GO:0000775">
    <property type="term" value="C:chromosome, centromeric region"/>
    <property type="evidence" value="ECO:0007669"/>
    <property type="project" value="UniProtKB-ARBA"/>
</dbReference>
<feature type="compositionally biased region" description="Gly residues" evidence="11">
    <location>
        <begin position="1572"/>
        <end position="1586"/>
    </location>
</feature>
<evidence type="ECO:0000256" key="2">
    <source>
        <dbReference type="ARBA" id="ARBA00004496"/>
    </source>
</evidence>
<dbReference type="InterPro" id="IPR002554">
    <property type="entry name" value="PP2A_B56"/>
</dbReference>
<proteinExistence type="inferred from homology"/>
<dbReference type="InterPro" id="IPR012934">
    <property type="entry name" value="Znf_AD"/>
</dbReference>
<dbReference type="GO" id="GO:0035556">
    <property type="term" value="P:intracellular signal transduction"/>
    <property type="evidence" value="ECO:0007669"/>
    <property type="project" value="UniProtKB-ARBA"/>
</dbReference>
<dbReference type="GO" id="GO:0008270">
    <property type="term" value="F:zinc ion binding"/>
    <property type="evidence" value="ECO:0007669"/>
    <property type="project" value="UniProtKB-KW"/>
</dbReference>
<feature type="compositionally biased region" description="Low complexity" evidence="11">
    <location>
        <begin position="2126"/>
        <end position="2141"/>
    </location>
</feature>
<evidence type="ECO:0000256" key="11">
    <source>
        <dbReference type="SAM" id="MobiDB-lite"/>
    </source>
</evidence>
<feature type="region of interest" description="Disordered" evidence="11">
    <location>
        <begin position="2125"/>
        <end position="2147"/>
    </location>
</feature>
<dbReference type="GO" id="GO:0005829">
    <property type="term" value="C:cytosol"/>
    <property type="evidence" value="ECO:0007669"/>
    <property type="project" value="TreeGrafter"/>
</dbReference>
<dbReference type="VEuPathDB" id="VectorBase:ASTEI20_033346"/>
<feature type="domain" description="C2H2-type" evidence="12">
    <location>
        <begin position="1178"/>
        <end position="1203"/>
    </location>
</feature>
<dbReference type="VEuPathDB" id="VectorBase:ASTEI20_038133"/>
<feature type="domain" description="C2H2-type" evidence="12">
    <location>
        <begin position="493"/>
        <end position="515"/>
    </location>
</feature>
<dbReference type="GO" id="GO:0005634">
    <property type="term" value="C:nucleus"/>
    <property type="evidence" value="ECO:0007669"/>
    <property type="project" value="UniProtKB-SubCell"/>
</dbReference>
<feature type="domain" description="C2H2-type" evidence="12">
    <location>
        <begin position="1451"/>
        <end position="1479"/>
    </location>
</feature>
<organism evidence="13 14">
    <name type="scientific">Anopheles stephensi</name>
    <name type="common">Indo-Pakistan malaria mosquito</name>
    <dbReference type="NCBI Taxonomy" id="30069"/>
    <lineage>
        <taxon>Eukaryota</taxon>
        <taxon>Metazoa</taxon>
        <taxon>Ecdysozoa</taxon>
        <taxon>Arthropoda</taxon>
        <taxon>Hexapoda</taxon>
        <taxon>Insecta</taxon>
        <taxon>Pterygota</taxon>
        <taxon>Neoptera</taxon>
        <taxon>Endopterygota</taxon>
        <taxon>Diptera</taxon>
        <taxon>Nematocera</taxon>
        <taxon>Culicoidea</taxon>
        <taxon>Culicidae</taxon>
        <taxon>Anophelinae</taxon>
        <taxon>Anopheles</taxon>
    </lineage>
</organism>
<reference evidence="14" key="1">
    <citation type="journal article" date="2014" name="Genome Biol.">
        <title>Genome analysis of a major urban malaria vector mosquito, Anopheles stephensi.</title>
        <authorList>
            <person name="Jiang X."/>
            <person name="Peery A."/>
            <person name="Hall A.B."/>
            <person name="Sharma A."/>
            <person name="Chen X.G."/>
            <person name="Waterhouse R.M."/>
            <person name="Komissarov A."/>
            <person name="Riehle M.M."/>
            <person name="Shouche Y."/>
            <person name="Sharakhova M.V."/>
            <person name="Lawson D."/>
            <person name="Pakpour N."/>
            <person name="Arensburger P."/>
            <person name="Davidson V.L."/>
            <person name="Eiglmeier K."/>
            <person name="Emrich S."/>
            <person name="George P."/>
            <person name="Kennedy R.C."/>
            <person name="Mane S.P."/>
            <person name="Maslen G."/>
            <person name="Oringanje C."/>
            <person name="Qi Y."/>
            <person name="Settlage R."/>
            <person name="Tojo M."/>
            <person name="Tubio J.M."/>
            <person name="Unger M.F."/>
            <person name="Wang B."/>
            <person name="Vernick K.D."/>
            <person name="Ribeiro J.M."/>
            <person name="James A.A."/>
            <person name="Michel K."/>
            <person name="Riehle M.A."/>
            <person name="Luckhart S."/>
            <person name="Sharakhov I.V."/>
            <person name="Tu Z."/>
        </authorList>
    </citation>
    <scope>NUCLEOTIDE SEQUENCE [LARGE SCALE GENOMIC DNA]</scope>
    <source>
        <strain evidence="14">Indian</strain>
    </source>
</reference>
<sequence>MIGEFADVTINPDDDRSKFICSICLEAVEKAAELRHQIRTSERVVPTILQGDRSNSLHKPANHTEDDESSQPEEHTKHQQNLQLPSDDEMDLLQDGIPEQDKNPFVMPSPDLIGIRLAFEHFEYLEIRGERCCGCEHIATCRDTLMAHAKEKHSQKYYADSSYTCPTCYGKFATAEALETHQQYYLYSDVFLCTVCREAFNFQTHLKRHLREVHQVRQQEGGEQKRKPPAKSHDLNLPLTALPDARFIKETRDYPQYQVYCVSGERCCACGIHLTNLEPHAAEHHIDTVDMLGTDTDELRCSICRRTFTSRQEQLLHEEGRLNLKQIYQCKLCQMLFERKLQLIKHFQAAGKTQCHGLVENEAQSTTANVKEGEPGAELVPASKIDYFCCCFTRCKEEYTSEQELLDHAATVHGGRRKENEHKLWAQGAKRSETLICPVCRRCFESEEKVAKHRTYKLTLPKQTCRQCGQIFMKASGLREHQLREHLSLKLQFACEECGKQFVTRSTLNKHRQVHEPFQNYPCSRKMSKRRKISNVEEHDVGSTSERHGNGERLLSKCCICSKHPKGGLLELCTIVESGLTIATIVEQVAGIKVKRVQKSICNACWTRIQAAYTIQKEIRGSECIEEQDVQDDYEIDDPLDAKAELHTREVDDYDEEHLENEDVFVKQEAVLPDEEYLIEYLEEHVYDNDGEQTQPAHGDDTDIGIEISATDKYEEPSEENGKVTRVFKMPDTATIVSIAMHEQYRVVEVTGERCCGCSFVAQTRKELLQHSETVHCVEITDHGDYCPICFYKFASDQQLERHIQEFKLNKMFVCLRCNRFFNVRGQLFEHMERCREAGEMSAMENDPERKAVTIERIQEDDAECEEYYEQQEADAEEEHALPQRDGHTQNASDPRVMHRYKALFEEILSNEELSSPLTESDLNVQETQITAQHVFETFKYVRLRGLRCCGCSYTCYSSDLLLEHGKTSHPMEAAAAAASYPSCQLCWTRFPNETELVKHLCFFSTKQLFFCTVCDESFLNHESLRHHQLRNELHREQVHQRFQEAGIEMLEPAEPFVELDQPSIVDELGKLLAEKVTYRPKAIRCIPMPSEQFIKSKVEYNNYSTLTVEGEYCCGCARFFATLAELRVHARTEHYLPRDSSARIFGHQCEFCFAVFDFERGLFMHHVSRRTKVKTLYECKLCGMLFSKKFCLARHMQSAPNHLSRLIVDASMNADREEEREEDSEASNSGAPVEGIESDPRVLEALQLHRSVEEKGLEKVGHLVWYHCCFPKCPETFTSEEALLAHAQDEHNGQRRENSNERKEDTNVCPACCKSFQTLAKLMWHRVKRFVPRKYPCKQCDKIFDKWLKLKMHVELEHSEKPPSFPCPQCDKTFVVRSRLKAHLQTHSERKDHACDVCGASFHNKGLLKRHRRALHSTELLFECKHCSKKFAVVEKLKIHQRVHTGERPFECTFCPRTFLHFSDRKRHEMATHTGERPFKCKLCPASYIRNRELNLHMQKHRLDSGGKKFTKHGEKRGEKQATKKMTLNDENGASGNNVAVTAAAAATGTGLSTTTTTGTGSDRPGAQVGVAGGGTTGTNNGGNGMSSSNNNNNINNNTGSTVPNGGSSSNATIGNTINNNNLNSNITPAAAATTTTSLSNSTNNNNNNNISITNGTGQNGKQPVGSGSLEKRPSGSTATTNSSGTGRYIIPKYYEIETLPPLKDADPSEREELFIQKLQQCCVLFDFSEPLNDLKYKEIKRCALQEIVEHLNNQSNVITEAIYPEAFNMVAINLFRTLPPSSNPNGAEFDPEEDEPTLEVSWPHLQFVYELFLRFLESPDFQPNVAKRYIDHSFILNLLELFDSEDPRERDFLKTVLHRVYGKFLGLRAFIRKQINNIFYKFIYETEHHNGIAELLEILGSIINGFALPLKEEHKQFLLKVLLPLHKVKSLSVYHPQLAYCVVQFLEKDASLTQPVIKCLLKFWPKTHSPKEVMFLNEFEEILDVIEPAEFQKVMEPLFRQIAKCVSSPHFQVAERALYYWNNDYIMSLISENSKVIMPIMFPALYSNSKSHWNKTIHGLIYNAIKLFMEMNQLLFDECHRKYQAEQETEQEKLAQRDALWQQMEDLAARNSKLSLYDHHHEASSAASRSAGSSSSSSSLTIRGR</sequence>
<evidence type="ECO:0000256" key="5">
    <source>
        <dbReference type="ARBA" id="ARBA00022553"/>
    </source>
</evidence>
<feature type="region of interest" description="Disordered" evidence="11">
    <location>
        <begin position="45"/>
        <end position="84"/>
    </location>
</feature>
<keyword evidence="8" id="KW-0862">Zinc</keyword>
<dbReference type="SMART" id="SM00868">
    <property type="entry name" value="zf-AD"/>
    <property type="match status" value="1"/>
</dbReference>
<feature type="region of interest" description="Disordered" evidence="11">
    <location>
        <begin position="1506"/>
        <end position="1536"/>
    </location>
</feature>
<dbReference type="InterPro" id="IPR036236">
    <property type="entry name" value="Znf_C2H2_sf"/>
</dbReference>
<feature type="domain" description="C2H2-type" evidence="12">
    <location>
        <begin position="191"/>
        <end position="219"/>
    </location>
</feature>
<dbReference type="InterPro" id="IPR016024">
    <property type="entry name" value="ARM-type_fold"/>
</dbReference>
<dbReference type="EnsemblMetazoa" id="ASTEI09985-RA">
    <property type="protein sequence ID" value="ASTEI09985-PA"/>
    <property type="gene ID" value="ASTEI09985"/>
</dbReference>
<feature type="domain" description="C2H2-type" evidence="12">
    <location>
        <begin position="463"/>
        <end position="491"/>
    </location>
</feature>
<dbReference type="SUPFAM" id="SSF57667">
    <property type="entry name" value="beta-beta-alpha zinc fingers"/>
    <property type="match status" value="5"/>
</dbReference>
<feature type="compositionally biased region" description="Basic and acidic residues" evidence="11">
    <location>
        <begin position="215"/>
        <end position="234"/>
    </location>
</feature>
<feature type="domain" description="C2H2-type" evidence="12">
    <location>
        <begin position="1480"/>
        <end position="1507"/>
    </location>
</feature>
<feature type="domain" description="C2H2-type" evidence="12">
    <location>
        <begin position="388"/>
        <end position="418"/>
    </location>
</feature>
<dbReference type="PANTHER" id="PTHR10257:SF3">
    <property type="entry name" value="SERINE_THREONINE-PROTEIN PHOSPHATASE 2A 56 KDA REGULATORY SUBUNIT GAMMA ISOFORM"/>
    <property type="match status" value="1"/>
</dbReference>
<feature type="compositionally biased region" description="Basic and acidic residues" evidence="11">
    <location>
        <begin position="879"/>
        <end position="888"/>
    </location>
</feature>
<keyword evidence="7" id="KW-0863">Zinc-finger</keyword>
<feature type="compositionally biased region" description="Acidic residues" evidence="11">
    <location>
        <begin position="1217"/>
        <end position="1226"/>
    </location>
</feature>
<dbReference type="GO" id="GO:0072542">
    <property type="term" value="F:protein phosphatase activator activity"/>
    <property type="evidence" value="ECO:0007669"/>
    <property type="project" value="TreeGrafter"/>
</dbReference>
<comment type="subunit">
    <text evidence="10">PP2A consists of a common heterodimeric core enzyme, composed of a 36 kDa catalytic subunit (subunit C) and a 65 kDa constant regulatory subunit (PR65 or subunit A), that associates with a variety of regulatory subunits. Proteins that associate with the core dimer include three families of regulatory subunits B (the R2/B/PR55/B55, R3/B''/PR72/PR130/PR59 and R5/B'/B56 families), the 48 kDa variable regulatory subunit, viral proteins, and cell signaling molecules.</text>
</comment>
<dbReference type="PROSITE" id="PS00028">
    <property type="entry name" value="ZINC_FINGER_C2H2_1"/>
    <property type="match status" value="12"/>
</dbReference>
<feature type="domain" description="C2H2-type" evidence="12">
    <location>
        <begin position="1010"/>
        <end position="1040"/>
    </location>
</feature>
<accession>A0A182YNE9</accession>
<dbReference type="Pfam" id="PF07776">
    <property type="entry name" value="zf-AD"/>
    <property type="match status" value="1"/>
</dbReference>
<dbReference type="FunFam" id="3.30.160.60:FF:000446">
    <property type="entry name" value="Zinc finger protein"/>
    <property type="match status" value="2"/>
</dbReference>
<dbReference type="Pfam" id="PF01603">
    <property type="entry name" value="B56"/>
    <property type="match status" value="1"/>
</dbReference>
<evidence type="ECO:0000313" key="14">
    <source>
        <dbReference type="Proteomes" id="UP000076408"/>
    </source>
</evidence>
<feature type="compositionally biased region" description="Low complexity" evidence="11">
    <location>
        <begin position="1676"/>
        <end position="1686"/>
    </location>
</feature>
<keyword evidence="9" id="KW-0539">Nucleus</keyword>
<evidence type="ECO:0000256" key="10">
    <source>
        <dbReference type="ARBA" id="ARBA00064351"/>
    </source>
</evidence>
<dbReference type="SUPFAM" id="SSF48371">
    <property type="entry name" value="ARM repeat"/>
    <property type="match status" value="1"/>
</dbReference>
<dbReference type="VEuPathDB" id="VectorBase:ASTEI09985"/>
<dbReference type="Gene3D" id="3.30.160.60">
    <property type="entry name" value="Classic Zinc Finger"/>
    <property type="match status" value="10"/>
</dbReference>
<dbReference type="Pfam" id="PF00096">
    <property type="entry name" value="zf-C2H2"/>
    <property type="match status" value="5"/>
</dbReference>
<dbReference type="GO" id="GO:1901990">
    <property type="term" value="P:regulation of mitotic cell cycle phase transition"/>
    <property type="evidence" value="ECO:0007669"/>
    <property type="project" value="UniProtKB-ARBA"/>
</dbReference>
<evidence type="ECO:0000256" key="9">
    <source>
        <dbReference type="ARBA" id="ARBA00023242"/>
    </source>
</evidence>
<evidence type="ECO:0000256" key="7">
    <source>
        <dbReference type="ARBA" id="ARBA00022771"/>
    </source>
</evidence>
<feature type="domain" description="C2H2-type" evidence="12">
    <location>
        <begin position="813"/>
        <end position="842"/>
    </location>
</feature>
<evidence type="ECO:0000256" key="3">
    <source>
        <dbReference type="ARBA" id="ARBA00009745"/>
    </source>
</evidence>
<keyword evidence="5" id="KW-0597">Phosphoprotein</keyword>
<feature type="compositionally biased region" description="Low complexity" evidence="11">
    <location>
        <begin position="1553"/>
        <end position="1563"/>
    </location>
</feature>
<evidence type="ECO:0000256" key="1">
    <source>
        <dbReference type="ARBA" id="ARBA00004123"/>
    </source>
</evidence>
<feature type="region of interest" description="Disordered" evidence="11">
    <location>
        <begin position="1553"/>
        <end position="1610"/>
    </location>
</feature>
<evidence type="ECO:0000256" key="6">
    <source>
        <dbReference type="ARBA" id="ARBA00022723"/>
    </source>
</evidence>
<keyword evidence="4" id="KW-0963">Cytoplasm</keyword>
<dbReference type="PANTHER" id="PTHR10257">
    <property type="entry name" value="SERINE/THREONINE PROTEIN PHOSPHATASE 2A PP2A REGULATORY SUBUNIT B"/>
    <property type="match status" value="1"/>
</dbReference>
<feature type="domain" description="C2H2-type" evidence="12">
    <location>
        <begin position="1423"/>
        <end position="1450"/>
    </location>
</feature>
<keyword evidence="14" id="KW-1185">Reference proteome</keyword>
<dbReference type="InterPro" id="IPR013087">
    <property type="entry name" value="Znf_C2H2_type"/>
</dbReference>
<dbReference type="STRING" id="30069.A0A182YNE9"/>
<feature type="region of interest" description="Disordered" evidence="11">
    <location>
        <begin position="215"/>
        <end position="235"/>
    </location>
</feature>
<dbReference type="GO" id="GO:0051754">
    <property type="term" value="P:meiotic sister chromatid cohesion, centromeric"/>
    <property type="evidence" value="ECO:0007669"/>
    <property type="project" value="UniProtKB-ARBA"/>
</dbReference>
<feature type="region of interest" description="Disordered" evidence="11">
    <location>
        <begin position="1215"/>
        <end position="1236"/>
    </location>
</feature>
<feature type="compositionally biased region" description="Low complexity" evidence="11">
    <location>
        <begin position="1635"/>
        <end position="1656"/>
    </location>
</feature>
<dbReference type="InterPro" id="IPR011989">
    <property type="entry name" value="ARM-like"/>
</dbReference>
<name>A0A182YNE9_ANOST</name>
<feature type="compositionally biased region" description="Acidic residues" evidence="11">
    <location>
        <begin position="866"/>
        <end position="878"/>
    </location>
</feature>
<protein>
    <recommendedName>
        <fullName evidence="12">C2H2-type domain-containing protein</fullName>
    </recommendedName>
</protein>
<dbReference type="Gene3D" id="1.25.10.10">
    <property type="entry name" value="Leucine-rich Repeat Variant"/>
    <property type="match status" value="1"/>
</dbReference>
<dbReference type="PROSITE" id="PS50157">
    <property type="entry name" value="ZINC_FINGER_C2H2_2"/>
    <property type="match status" value="14"/>
</dbReference>
<evidence type="ECO:0000313" key="13">
    <source>
        <dbReference type="EnsemblMetazoa" id="ASTEI09985-PA"/>
    </source>
</evidence>
<evidence type="ECO:0000256" key="4">
    <source>
        <dbReference type="ARBA" id="ARBA00022490"/>
    </source>
</evidence>
<feature type="domain" description="C2H2-type" evidence="12">
    <location>
        <begin position="1267"/>
        <end position="1297"/>
    </location>
</feature>
<keyword evidence="6" id="KW-0479">Metal-binding</keyword>
<reference evidence="13" key="2">
    <citation type="submission" date="2020-05" db="UniProtKB">
        <authorList>
            <consortium name="EnsemblMetazoa"/>
        </authorList>
    </citation>
    <scope>IDENTIFICATION</scope>
    <source>
        <strain evidence="13">Indian</strain>
    </source>
</reference>
<dbReference type="VEuPathDB" id="VectorBase:ASTEI20_044225"/>
<evidence type="ECO:0000256" key="8">
    <source>
        <dbReference type="ARBA" id="ARBA00022833"/>
    </source>
</evidence>
<feature type="region of interest" description="Disordered" evidence="11">
    <location>
        <begin position="866"/>
        <end position="893"/>
    </location>
</feature>